<dbReference type="AlphaFoldDB" id="A0AAW9HIV8"/>
<name>A0AAW9HIV8_9ACTO</name>
<dbReference type="CDD" id="cd05399">
    <property type="entry name" value="NT_Rel-Spo_like"/>
    <property type="match status" value="1"/>
</dbReference>
<proteinExistence type="predicted"/>
<organism evidence="2 5">
    <name type="scientific">Actinotignum timonense</name>
    <dbReference type="NCBI Taxonomy" id="1870995"/>
    <lineage>
        <taxon>Bacteria</taxon>
        <taxon>Bacillati</taxon>
        <taxon>Actinomycetota</taxon>
        <taxon>Actinomycetes</taxon>
        <taxon>Actinomycetales</taxon>
        <taxon>Actinomycetaceae</taxon>
        <taxon>Actinotignum</taxon>
    </lineage>
</organism>
<evidence type="ECO:0000313" key="2">
    <source>
        <dbReference type="EMBL" id="MDY5140240.1"/>
    </source>
</evidence>
<dbReference type="RefSeq" id="WP_101657632.1">
    <property type="nucleotide sequence ID" value="NZ_CAUPFC010000005.1"/>
</dbReference>
<reference evidence="2 4" key="1">
    <citation type="submission" date="2023-10" db="EMBL/GenBank/DDBJ databases">
        <title>Whole Genome based description of the genera Actinobaculum and Actinotignum reveals a complex phylogenetic relationship within the species included in the genus Actinotignum.</title>
        <authorList>
            <person name="Jensen C.S."/>
            <person name="Dargis R."/>
            <person name="Kemp M."/>
            <person name="Christensen J.J."/>
        </authorList>
    </citation>
    <scope>NUCLEOTIDE SEQUENCE</scope>
    <source>
        <strain evidence="3 4">SLA_B089</strain>
        <strain evidence="2">SLA_B245</strain>
    </source>
</reference>
<dbReference type="InterPro" id="IPR043519">
    <property type="entry name" value="NT_sf"/>
</dbReference>
<protein>
    <submittedName>
        <fullName evidence="2">RelA/SpoT domain-containing protein</fullName>
    </submittedName>
</protein>
<comment type="caution">
    <text evidence="2">The sequence shown here is derived from an EMBL/GenBank/DDBJ whole genome shotgun (WGS) entry which is preliminary data.</text>
</comment>
<keyword evidence="4" id="KW-1185">Reference proteome</keyword>
<dbReference type="SMART" id="SM00954">
    <property type="entry name" value="RelA_SpoT"/>
    <property type="match status" value="1"/>
</dbReference>
<feature type="domain" description="RelA/SpoT" evidence="1">
    <location>
        <begin position="79"/>
        <end position="195"/>
    </location>
</feature>
<dbReference type="SUPFAM" id="SSF81301">
    <property type="entry name" value="Nucleotidyltransferase"/>
    <property type="match status" value="1"/>
</dbReference>
<dbReference type="PANTHER" id="PTHR47837">
    <property type="entry name" value="GTP PYROPHOSPHOKINASE YJBM"/>
    <property type="match status" value="1"/>
</dbReference>
<dbReference type="GeneID" id="92812930"/>
<dbReference type="EMBL" id="JAWNFV010000004">
    <property type="protein sequence ID" value="MDY5140240.1"/>
    <property type="molecule type" value="Genomic_DNA"/>
</dbReference>
<dbReference type="Gene3D" id="3.30.460.10">
    <property type="entry name" value="Beta Polymerase, domain 2"/>
    <property type="match status" value="1"/>
</dbReference>
<dbReference type="Proteomes" id="UP001284901">
    <property type="component" value="Unassembled WGS sequence"/>
</dbReference>
<evidence type="ECO:0000313" key="3">
    <source>
        <dbReference type="EMBL" id="MDY5147241.1"/>
    </source>
</evidence>
<dbReference type="PANTHER" id="PTHR47837:SF1">
    <property type="entry name" value="GTP PYROPHOSPHOKINASE YJBM"/>
    <property type="match status" value="1"/>
</dbReference>
<evidence type="ECO:0000259" key="1">
    <source>
        <dbReference type="SMART" id="SM00954"/>
    </source>
</evidence>
<dbReference type="InterPro" id="IPR052366">
    <property type="entry name" value="GTP_Pyrophosphokinase"/>
</dbReference>
<dbReference type="GO" id="GO:0015969">
    <property type="term" value="P:guanosine tetraphosphate metabolic process"/>
    <property type="evidence" value="ECO:0007669"/>
    <property type="project" value="InterPro"/>
</dbReference>
<dbReference type="EMBL" id="JAWNFY010000043">
    <property type="protein sequence ID" value="MDY5147241.1"/>
    <property type="molecule type" value="Genomic_DNA"/>
</dbReference>
<sequence>MQDSVRPISRGEANKAGKALAQAYVAHGGDLARVGEDEEIQEYFRLVQAWRSMQIEPTRTVFEELQQISTLIPHSLVTFRLKRISSILKKLSRKNTNLKLGSMDDIGGCRLIVETCEQVDLAVAEVLRRLDVKESRGIKDYIACPQDSGYRSCHIIVVVPGEPLPSRVEIQIRTRLQHSWATGVEAASAIYGQDYKSPEKLAGSRASYEDIRRFFQLASALFTLEEDRPLASNVPNGREALKRELEALPCSKQICVDLVDATDATFQSIGKAFGSLGPNLYLLEYDREEQVLYASPFSSSDISQAIDWYNQNEEEDVFSGRRDTVLVYATSTEYLHAAFPNYSTNLGEFTSNLRRCTHS</sequence>
<dbReference type="InterPro" id="IPR007685">
    <property type="entry name" value="RelA_SpoT"/>
</dbReference>
<accession>A0AAW9HIV8</accession>
<dbReference type="Pfam" id="PF04607">
    <property type="entry name" value="RelA_SpoT"/>
    <property type="match status" value="1"/>
</dbReference>
<evidence type="ECO:0000313" key="4">
    <source>
        <dbReference type="Proteomes" id="UP001284901"/>
    </source>
</evidence>
<gene>
    <name evidence="2" type="ORF">R6G74_02755</name>
    <name evidence="3" type="ORF">R6P33_09480</name>
</gene>
<dbReference type="Proteomes" id="UP001288320">
    <property type="component" value="Unassembled WGS sequence"/>
</dbReference>
<evidence type="ECO:0000313" key="5">
    <source>
        <dbReference type="Proteomes" id="UP001288320"/>
    </source>
</evidence>